<proteinExistence type="inferred from homology"/>
<dbReference type="Pfam" id="PF00151">
    <property type="entry name" value="Lipase"/>
    <property type="match status" value="1"/>
</dbReference>
<dbReference type="AlphaFoldDB" id="A0A6A0GR49"/>
<sequence length="381" mass="43013">MQPEFEEKEYCFGEIGCFKITRDFYDPVLRPLNVPPESREEIGTKFTLFTQTQPEGQAINPRDLLDFSKEIIERHNYNVIGVRWARGSYVFYTFVLLNAMVVALEIVHLLGWLVQNKGVDVKDVHLIGHSMGAQISGLDPANPHFQGMPTSVRLDPSDALFVDVIHTDSNYTDPRDWTKYGTGELTGHVDFFPNGGANQPNCEFLTPEKVLCNHAVAKRFLRASVTTSCPFLAFPCDSYENYKAGKCFSCSGHLGCAPMGLNADLWKPRGKEGVAMFLTTSLRPDYCRRGESQSYSYGRIRATLMRGSVRLQTFWLPRRGAVRLELGTSPTFLLRHGDDHSSCDGVELSWHAQQDVFRPCKGRCEPHLRLSHLMVMIVARP</sequence>
<reference evidence="7" key="2">
    <citation type="journal article" date="2018" name="Environ. Sci. Technol.">
        <title>The Toxicogenome of Hyalella azteca: A Model for Sediment Ecotoxicology and Evolutionary Toxicology.</title>
        <authorList>
            <person name="Poynton H.C."/>
            <person name="Hasenbein S."/>
            <person name="Benoit J.B."/>
            <person name="Sepulveda M.S."/>
            <person name="Poelchau M.F."/>
            <person name="Hughes D.S.T."/>
            <person name="Murali S.C."/>
            <person name="Chen S."/>
            <person name="Glastad K.M."/>
            <person name="Goodisman M.A.D."/>
            <person name="Werren J.H."/>
            <person name="Vineis J.H."/>
            <person name="Bowen J.L."/>
            <person name="Friedrich M."/>
            <person name="Jones J."/>
            <person name="Robertson H.M."/>
            <person name="Feyereisen R."/>
            <person name="Mechler-Hickson A."/>
            <person name="Mathers N."/>
            <person name="Lee C.E."/>
            <person name="Colbourne J.K."/>
            <person name="Biales A."/>
            <person name="Johnston J.S."/>
            <person name="Wellborn G.A."/>
            <person name="Rosendale A.J."/>
            <person name="Cridge A.G."/>
            <person name="Munoz-Torres M.C."/>
            <person name="Bain P.A."/>
            <person name="Manny A.R."/>
            <person name="Major K.M."/>
            <person name="Lambert F.N."/>
            <person name="Vulpe C.D."/>
            <person name="Tuck P."/>
            <person name="Blalock B.J."/>
            <person name="Lin Y.Y."/>
            <person name="Smith M.E."/>
            <person name="Ochoa-Acuna H."/>
            <person name="Chen M.M."/>
            <person name="Childers C.P."/>
            <person name="Qu J."/>
            <person name="Dugan S."/>
            <person name="Lee S.L."/>
            <person name="Chao H."/>
            <person name="Dinh H."/>
            <person name="Han Y."/>
            <person name="Doddapaneni H."/>
            <person name="Worley K.C."/>
            <person name="Muzny D.M."/>
            <person name="Gibbs R.A."/>
            <person name="Richards S."/>
        </authorList>
    </citation>
    <scope>NUCLEOTIDE SEQUENCE</scope>
    <source>
        <strain evidence="7">HAZT.00-mixed</strain>
        <tissue evidence="7">Whole organism</tissue>
    </source>
</reference>
<dbReference type="Gene3D" id="3.40.50.1820">
    <property type="entry name" value="alpha/beta hydrolase"/>
    <property type="match status" value="1"/>
</dbReference>
<evidence type="ECO:0000256" key="4">
    <source>
        <dbReference type="RuleBase" id="RU004262"/>
    </source>
</evidence>
<dbReference type="InterPro" id="IPR013818">
    <property type="entry name" value="Lipase"/>
</dbReference>
<evidence type="ECO:0000259" key="6">
    <source>
        <dbReference type="Pfam" id="PF00151"/>
    </source>
</evidence>
<reference evidence="7" key="3">
    <citation type="submission" date="2019-06" db="EMBL/GenBank/DDBJ databases">
        <authorList>
            <person name="Poynton C."/>
            <person name="Hasenbein S."/>
            <person name="Benoit J.B."/>
            <person name="Sepulveda M.S."/>
            <person name="Poelchau M.F."/>
            <person name="Murali S.C."/>
            <person name="Chen S."/>
            <person name="Glastad K.M."/>
            <person name="Werren J.H."/>
            <person name="Vineis J.H."/>
            <person name="Bowen J.L."/>
            <person name="Friedrich M."/>
            <person name="Jones J."/>
            <person name="Robertson H.M."/>
            <person name="Feyereisen R."/>
            <person name="Mechler-Hickson A."/>
            <person name="Mathers N."/>
            <person name="Lee C.E."/>
            <person name="Colbourne J.K."/>
            <person name="Biales A."/>
            <person name="Johnston J.S."/>
            <person name="Wellborn G.A."/>
            <person name="Rosendale A.J."/>
            <person name="Cridge A.G."/>
            <person name="Munoz-Torres M.C."/>
            <person name="Bain P.A."/>
            <person name="Manny A.R."/>
            <person name="Major K.M."/>
            <person name="Lambert F.N."/>
            <person name="Vulpe C.D."/>
            <person name="Tuck P."/>
            <person name="Blalock B.J."/>
            <person name="Lin Y.-Y."/>
            <person name="Smith M.E."/>
            <person name="Ochoa-Acuna H."/>
            <person name="Chen M.-J.M."/>
            <person name="Childers C.P."/>
            <person name="Qu J."/>
            <person name="Dugan S."/>
            <person name="Lee S.L."/>
            <person name="Chao H."/>
            <person name="Dinh H."/>
            <person name="Han Y."/>
            <person name="Doddapaneni H."/>
            <person name="Worley K.C."/>
            <person name="Muzny D.M."/>
            <person name="Gibbs R.A."/>
            <person name="Richards S."/>
        </authorList>
    </citation>
    <scope>NUCLEOTIDE SEQUENCE</scope>
    <source>
        <strain evidence="7">HAZT.00-mixed</strain>
        <tissue evidence="7">Whole organism</tissue>
    </source>
</reference>
<dbReference type="InterPro" id="IPR029058">
    <property type="entry name" value="AB_hydrolase_fold"/>
</dbReference>
<keyword evidence="3" id="KW-0964">Secreted</keyword>
<evidence type="ECO:0000256" key="1">
    <source>
        <dbReference type="ARBA" id="ARBA00004613"/>
    </source>
</evidence>
<dbReference type="InterPro" id="IPR000734">
    <property type="entry name" value="TAG_lipase"/>
</dbReference>
<evidence type="ECO:0000256" key="3">
    <source>
        <dbReference type="ARBA" id="ARBA00022525"/>
    </source>
</evidence>
<comment type="similarity">
    <text evidence="2 4">Belongs to the AB hydrolase superfamily. Lipase family.</text>
</comment>
<dbReference type="GO" id="GO:0005615">
    <property type="term" value="C:extracellular space"/>
    <property type="evidence" value="ECO:0007669"/>
    <property type="project" value="TreeGrafter"/>
</dbReference>
<evidence type="ECO:0000256" key="2">
    <source>
        <dbReference type="ARBA" id="ARBA00010701"/>
    </source>
</evidence>
<evidence type="ECO:0000313" key="7">
    <source>
        <dbReference type="EMBL" id="KAA0185103.1"/>
    </source>
</evidence>
<keyword evidence="5" id="KW-0812">Transmembrane</keyword>
<gene>
    <name evidence="7" type="ORF">HAZT_HAZT000467</name>
</gene>
<comment type="subcellular location">
    <subcellularLocation>
        <location evidence="1">Secreted</location>
    </subcellularLocation>
</comment>
<feature type="domain" description="Lipase" evidence="6">
    <location>
        <begin position="63"/>
        <end position="281"/>
    </location>
</feature>
<comment type="caution">
    <text evidence="7">The sequence shown here is derived from an EMBL/GenBank/DDBJ whole genome shotgun (WGS) entry which is preliminary data.</text>
</comment>
<dbReference type="EMBL" id="JQDR03016561">
    <property type="protein sequence ID" value="KAA0185103.1"/>
    <property type="molecule type" value="Genomic_DNA"/>
</dbReference>
<dbReference type="SUPFAM" id="SSF53474">
    <property type="entry name" value="alpha/beta-Hydrolases"/>
    <property type="match status" value="1"/>
</dbReference>
<protein>
    <recommendedName>
        <fullName evidence="6">Lipase domain-containing protein</fullName>
    </recommendedName>
</protein>
<feature type="transmembrane region" description="Helical" evidence="5">
    <location>
        <begin position="89"/>
        <end position="114"/>
    </location>
</feature>
<dbReference type="GO" id="GO:0016042">
    <property type="term" value="P:lipid catabolic process"/>
    <property type="evidence" value="ECO:0007669"/>
    <property type="project" value="TreeGrafter"/>
</dbReference>
<accession>A0A6A0GR49</accession>
<dbReference type="PRINTS" id="PR00821">
    <property type="entry name" value="TAGLIPASE"/>
</dbReference>
<dbReference type="PANTHER" id="PTHR11610">
    <property type="entry name" value="LIPASE"/>
    <property type="match status" value="1"/>
</dbReference>
<dbReference type="GO" id="GO:0016298">
    <property type="term" value="F:lipase activity"/>
    <property type="evidence" value="ECO:0007669"/>
    <property type="project" value="InterPro"/>
</dbReference>
<name>A0A6A0GR49_HYAAZ</name>
<dbReference type="Proteomes" id="UP000711488">
    <property type="component" value="Unassembled WGS sequence"/>
</dbReference>
<reference evidence="7" key="1">
    <citation type="submission" date="2014-08" db="EMBL/GenBank/DDBJ databases">
        <authorList>
            <person name="Murali S."/>
            <person name="Richards S."/>
            <person name="Bandaranaike D."/>
            <person name="Bellair M."/>
            <person name="Blankenburg K."/>
            <person name="Chao H."/>
            <person name="Dinh H."/>
            <person name="Doddapaneni H."/>
            <person name="Dugan-Rocha S."/>
            <person name="Elkadiri S."/>
            <person name="Gnanaolivu R."/>
            <person name="Hughes D."/>
            <person name="Lee S."/>
            <person name="Li M."/>
            <person name="Ming W."/>
            <person name="Munidasa M."/>
            <person name="Muniz J."/>
            <person name="Nguyen L."/>
            <person name="Osuji N."/>
            <person name="Pu L.-L."/>
            <person name="Puazo M."/>
            <person name="Skinner E."/>
            <person name="Qu C."/>
            <person name="Quiroz J."/>
            <person name="Raj R."/>
            <person name="Weissenberger G."/>
            <person name="Xin Y."/>
            <person name="Zou X."/>
            <person name="Han Y."/>
            <person name="Worley K."/>
            <person name="Muzny D."/>
            <person name="Gibbs R."/>
        </authorList>
    </citation>
    <scope>NUCLEOTIDE SEQUENCE</scope>
    <source>
        <strain evidence="7">HAZT.00-mixed</strain>
        <tissue evidence="7">Whole organism</tissue>
    </source>
</reference>
<keyword evidence="5" id="KW-1133">Transmembrane helix</keyword>
<keyword evidence="5" id="KW-0472">Membrane</keyword>
<organism evidence="7">
    <name type="scientific">Hyalella azteca</name>
    <name type="common">Amphipod</name>
    <dbReference type="NCBI Taxonomy" id="294128"/>
    <lineage>
        <taxon>Eukaryota</taxon>
        <taxon>Metazoa</taxon>
        <taxon>Ecdysozoa</taxon>
        <taxon>Arthropoda</taxon>
        <taxon>Crustacea</taxon>
        <taxon>Multicrustacea</taxon>
        <taxon>Malacostraca</taxon>
        <taxon>Eumalacostraca</taxon>
        <taxon>Peracarida</taxon>
        <taxon>Amphipoda</taxon>
        <taxon>Senticaudata</taxon>
        <taxon>Talitrida</taxon>
        <taxon>Talitroidea</taxon>
        <taxon>Hyalellidae</taxon>
        <taxon>Hyalella</taxon>
    </lineage>
</organism>
<evidence type="ECO:0000256" key="5">
    <source>
        <dbReference type="SAM" id="Phobius"/>
    </source>
</evidence>